<evidence type="ECO:0000313" key="3">
    <source>
        <dbReference type="EMBL" id="CAF1650556.1"/>
    </source>
</evidence>
<gene>
    <name evidence="2" type="ORF">EDS130_LOCUS45211</name>
    <name evidence="3" type="ORF">XAT740_LOCUS54885</name>
</gene>
<reference evidence="3" key="1">
    <citation type="submission" date="2021-02" db="EMBL/GenBank/DDBJ databases">
        <authorList>
            <person name="Nowell W R."/>
        </authorList>
    </citation>
    <scope>NUCLEOTIDE SEQUENCE</scope>
</reference>
<dbReference type="AlphaFoldDB" id="A0A816EQF2"/>
<organism evidence="3 4">
    <name type="scientific">Adineta ricciae</name>
    <name type="common">Rotifer</name>
    <dbReference type="NCBI Taxonomy" id="249248"/>
    <lineage>
        <taxon>Eukaryota</taxon>
        <taxon>Metazoa</taxon>
        <taxon>Spiralia</taxon>
        <taxon>Gnathifera</taxon>
        <taxon>Rotifera</taxon>
        <taxon>Eurotatoria</taxon>
        <taxon>Bdelloidea</taxon>
        <taxon>Adinetida</taxon>
        <taxon>Adinetidae</taxon>
        <taxon>Adineta</taxon>
    </lineage>
</organism>
<sequence>MLKPLMTSTAYHSRAFFIFTATPKIWLLAVRTVDMLKNFFTIMTSDTVARNSIGVFPRARFCASWAINMLILVVTTGTCNCFAGSVICFRPYMQFGTAWAVDGLVKFLTRVASIT</sequence>
<feature type="transmembrane region" description="Helical" evidence="1">
    <location>
        <begin position="65"/>
        <end position="89"/>
    </location>
</feature>
<evidence type="ECO:0000313" key="4">
    <source>
        <dbReference type="Proteomes" id="UP000663828"/>
    </source>
</evidence>
<proteinExistence type="predicted"/>
<name>A0A816EQF2_ADIRI</name>
<evidence type="ECO:0000256" key="1">
    <source>
        <dbReference type="SAM" id="Phobius"/>
    </source>
</evidence>
<keyword evidence="1" id="KW-0812">Transmembrane</keyword>
<comment type="caution">
    <text evidence="3">The sequence shown here is derived from an EMBL/GenBank/DDBJ whole genome shotgun (WGS) entry which is preliminary data.</text>
</comment>
<accession>A0A816EQF2</accession>
<dbReference type="EMBL" id="CAJNOJ010001032">
    <property type="protein sequence ID" value="CAF1539498.1"/>
    <property type="molecule type" value="Genomic_DNA"/>
</dbReference>
<keyword evidence="1" id="KW-1133">Transmembrane helix</keyword>
<dbReference type="Proteomes" id="UP000663852">
    <property type="component" value="Unassembled WGS sequence"/>
</dbReference>
<evidence type="ECO:0000313" key="2">
    <source>
        <dbReference type="EMBL" id="CAF1539498.1"/>
    </source>
</evidence>
<protein>
    <submittedName>
        <fullName evidence="3">Uncharacterized protein</fullName>
    </submittedName>
</protein>
<dbReference type="Proteomes" id="UP000663828">
    <property type="component" value="Unassembled WGS sequence"/>
</dbReference>
<keyword evidence="1" id="KW-0472">Membrane</keyword>
<dbReference type="EMBL" id="CAJNOR010010033">
    <property type="protein sequence ID" value="CAF1650556.1"/>
    <property type="molecule type" value="Genomic_DNA"/>
</dbReference>
<keyword evidence="4" id="KW-1185">Reference proteome</keyword>